<proteinExistence type="predicted"/>
<gene>
    <name evidence="1" type="ORF">SAMN04488057_101314</name>
</gene>
<dbReference type="Proteomes" id="UP000184513">
    <property type="component" value="Unassembled WGS sequence"/>
</dbReference>
<dbReference type="STRING" id="388280.SAMN04488057_101314"/>
<reference evidence="1 2" key="1">
    <citation type="submission" date="2016-11" db="EMBL/GenBank/DDBJ databases">
        <authorList>
            <person name="Jaros S."/>
            <person name="Januszkiewicz K."/>
            <person name="Wedrychowicz H."/>
        </authorList>
    </citation>
    <scope>NUCLEOTIDE SEQUENCE [LARGE SCALE GENOMIC DNA]</scope>
    <source>
        <strain evidence="1 2">CGMCC 1.6102</strain>
    </source>
</reference>
<organism evidence="1 2">
    <name type="scientific">Cyclobacterium lianum</name>
    <dbReference type="NCBI Taxonomy" id="388280"/>
    <lineage>
        <taxon>Bacteria</taxon>
        <taxon>Pseudomonadati</taxon>
        <taxon>Bacteroidota</taxon>
        <taxon>Cytophagia</taxon>
        <taxon>Cytophagales</taxon>
        <taxon>Cyclobacteriaceae</taxon>
        <taxon>Cyclobacterium</taxon>
    </lineage>
</organism>
<evidence type="ECO:0000313" key="2">
    <source>
        <dbReference type="Proteomes" id="UP000184513"/>
    </source>
</evidence>
<protein>
    <submittedName>
        <fullName evidence="1">Uncharacterized protein</fullName>
    </submittedName>
</protein>
<name>A0A1M7IFR8_9BACT</name>
<accession>A0A1M7IFR8</accession>
<sequence>MFSFCIVNVINNSVTSEIRSKFLKPTENNLRGSIFIEIIKNTLQIFQIDPIVRGCIGIKKNF</sequence>
<keyword evidence="2" id="KW-1185">Reference proteome</keyword>
<dbReference type="AlphaFoldDB" id="A0A1M7IFR8"/>
<evidence type="ECO:0000313" key="1">
    <source>
        <dbReference type="EMBL" id="SHM39622.1"/>
    </source>
</evidence>
<dbReference type="EMBL" id="FRCY01000001">
    <property type="protein sequence ID" value="SHM39622.1"/>
    <property type="molecule type" value="Genomic_DNA"/>
</dbReference>